<dbReference type="CDD" id="cd16377">
    <property type="entry name" value="23S_rRNA_IVP_like"/>
    <property type="match status" value="1"/>
</dbReference>
<evidence type="ECO:0000313" key="1">
    <source>
        <dbReference type="EMBL" id="MBB6216360.1"/>
    </source>
</evidence>
<accession>A0A841KWG8</accession>
<evidence type="ECO:0000313" key="2">
    <source>
        <dbReference type="Proteomes" id="UP000579281"/>
    </source>
</evidence>
<dbReference type="PANTHER" id="PTHR38471:SF2">
    <property type="entry name" value="FOUR HELIX BUNDLE PROTEIN"/>
    <property type="match status" value="1"/>
</dbReference>
<dbReference type="PANTHER" id="PTHR38471">
    <property type="entry name" value="FOUR HELIX BUNDLE PROTEIN"/>
    <property type="match status" value="1"/>
</dbReference>
<dbReference type="InterPro" id="IPR036583">
    <property type="entry name" value="23S_rRNA_IVS_sf"/>
</dbReference>
<dbReference type="Gene3D" id="1.20.1440.60">
    <property type="entry name" value="23S rRNA-intervening sequence"/>
    <property type="match status" value="1"/>
</dbReference>
<keyword evidence="2" id="KW-1185">Reference proteome</keyword>
<dbReference type="NCBIfam" id="TIGR02436">
    <property type="entry name" value="four helix bundle protein"/>
    <property type="match status" value="1"/>
</dbReference>
<dbReference type="EMBL" id="JACHEN010000014">
    <property type="protein sequence ID" value="MBB6216360.1"/>
    <property type="molecule type" value="Genomic_DNA"/>
</dbReference>
<comment type="caution">
    <text evidence="1">The sequence shown here is derived from an EMBL/GenBank/DDBJ whole genome shotgun (WGS) entry which is preliminary data.</text>
</comment>
<protein>
    <submittedName>
        <fullName evidence="1">Four helix bundle protein</fullName>
    </submittedName>
</protein>
<sequence length="121" mass="13922">MSGYRKLDVWNEAHKLTLDIYRVTATFPNEEKFGLISQIRRASSSIPTNIAEGQGRSNNKEFANFVRIAKGSASEVEYLIYLCYELGYLNKIQFVNLNRQIERILGMLSNLISSLYKYTKS</sequence>
<dbReference type="RefSeq" id="WP_184310898.1">
    <property type="nucleotide sequence ID" value="NZ_JACHEN010000014.1"/>
</dbReference>
<dbReference type="InterPro" id="IPR012657">
    <property type="entry name" value="23S_rRNA-intervening_sequence"/>
</dbReference>
<gene>
    <name evidence="1" type="ORF">HNQ80_002460</name>
</gene>
<dbReference type="Proteomes" id="UP000579281">
    <property type="component" value="Unassembled WGS sequence"/>
</dbReference>
<organism evidence="1 2">
    <name type="scientific">Anaerosolibacter carboniphilus</name>
    <dbReference type="NCBI Taxonomy" id="1417629"/>
    <lineage>
        <taxon>Bacteria</taxon>
        <taxon>Bacillati</taxon>
        <taxon>Bacillota</taxon>
        <taxon>Clostridia</taxon>
        <taxon>Peptostreptococcales</taxon>
        <taxon>Thermotaleaceae</taxon>
        <taxon>Anaerosolibacter</taxon>
    </lineage>
</organism>
<dbReference type="AlphaFoldDB" id="A0A841KWG8"/>
<name>A0A841KWG8_9FIRM</name>
<reference evidence="1 2" key="1">
    <citation type="submission" date="2020-08" db="EMBL/GenBank/DDBJ databases">
        <title>Genomic Encyclopedia of Type Strains, Phase IV (KMG-IV): sequencing the most valuable type-strain genomes for metagenomic binning, comparative biology and taxonomic classification.</title>
        <authorList>
            <person name="Goeker M."/>
        </authorList>
    </citation>
    <scope>NUCLEOTIDE SEQUENCE [LARGE SCALE GENOMIC DNA]</scope>
    <source>
        <strain evidence="1 2">DSM 103526</strain>
    </source>
</reference>
<proteinExistence type="predicted"/>
<dbReference type="SUPFAM" id="SSF158446">
    <property type="entry name" value="IVS-encoded protein-like"/>
    <property type="match status" value="1"/>
</dbReference>
<dbReference type="Pfam" id="PF05635">
    <property type="entry name" value="23S_rRNA_IVP"/>
    <property type="match status" value="1"/>
</dbReference>